<keyword evidence="1" id="KW-0812">Transmembrane</keyword>
<accession>A0A8J9XZ43</accession>
<reference evidence="2" key="1">
    <citation type="submission" date="2021-12" db="EMBL/GenBank/DDBJ databases">
        <authorList>
            <person name="Martin H S."/>
        </authorList>
    </citation>
    <scope>NUCLEOTIDE SEQUENCE</scope>
</reference>
<keyword evidence="1" id="KW-0472">Membrane</keyword>
<proteinExistence type="predicted"/>
<keyword evidence="1" id="KW-1133">Transmembrane helix</keyword>
<feature type="non-terminal residue" evidence="2">
    <location>
        <position position="173"/>
    </location>
</feature>
<gene>
    <name evidence="2" type="ORF">BINO364_LOCUS234</name>
</gene>
<protein>
    <submittedName>
        <fullName evidence="2">Uncharacterized protein</fullName>
    </submittedName>
</protein>
<dbReference type="Proteomes" id="UP000838878">
    <property type="component" value="Chromosome 1"/>
</dbReference>
<feature type="transmembrane region" description="Helical" evidence="1">
    <location>
        <begin position="93"/>
        <end position="118"/>
    </location>
</feature>
<dbReference type="EMBL" id="OV170221">
    <property type="protein sequence ID" value="CAH0713034.1"/>
    <property type="molecule type" value="Genomic_DNA"/>
</dbReference>
<dbReference type="OrthoDB" id="7488784at2759"/>
<dbReference type="AlphaFoldDB" id="A0A8J9XZ43"/>
<feature type="transmembrane region" description="Helical" evidence="1">
    <location>
        <begin position="65"/>
        <end position="87"/>
    </location>
</feature>
<keyword evidence="3" id="KW-1185">Reference proteome</keyword>
<evidence type="ECO:0000313" key="2">
    <source>
        <dbReference type="EMBL" id="CAH0713034.1"/>
    </source>
</evidence>
<evidence type="ECO:0000313" key="3">
    <source>
        <dbReference type="Proteomes" id="UP000838878"/>
    </source>
</evidence>
<sequence>MANSGQSGESLKCAVLRKYYLENDYFVSPEGILKGLSIISCTVSSILFIWGGGCSVAISGTAGGLTLGAGAALAVLGAAILLSFAALAPMTCFISDVVVSTAIGASLLLVALLSVIFCEAQNSIAYTYGPLSLINAALVIGSAILTYMSVTSRWDAASGPAASLRPHSDEQEV</sequence>
<feature type="transmembrane region" description="Helical" evidence="1">
    <location>
        <begin position="130"/>
        <end position="150"/>
    </location>
</feature>
<organism evidence="2 3">
    <name type="scientific">Brenthis ino</name>
    <name type="common">lesser marbled fritillary</name>
    <dbReference type="NCBI Taxonomy" id="405034"/>
    <lineage>
        <taxon>Eukaryota</taxon>
        <taxon>Metazoa</taxon>
        <taxon>Ecdysozoa</taxon>
        <taxon>Arthropoda</taxon>
        <taxon>Hexapoda</taxon>
        <taxon>Insecta</taxon>
        <taxon>Pterygota</taxon>
        <taxon>Neoptera</taxon>
        <taxon>Endopterygota</taxon>
        <taxon>Lepidoptera</taxon>
        <taxon>Glossata</taxon>
        <taxon>Ditrysia</taxon>
        <taxon>Papilionoidea</taxon>
        <taxon>Nymphalidae</taxon>
        <taxon>Heliconiinae</taxon>
        <taxon>Argynnini</taxon>
        <taxon>Brenthis</taxon>
    </lineage>
</organism>
<feature type="transmembrane region" description="Helical" evidence="1">
    <location>
        <begin position="36"/>
        <end position="58"/>
    </location>
</feature>
<evidence type="ECO:0000256" key="1">
    <source>
        <dbReference type="SAM" id="Phobius"/>
    </source>
</evidence>
<name>A0A8J9XZ43_9NEOP</name>